<dbReference type="InterPro" id="IPR000086">
    <property type="entry name" value="NUDIX_hydrolase_dom"/>
</dbReference>
<dbReference type="GO" id="GO:0006753">
    <property type="term" value="P:nucleoside phosphate metabolic process"/>
    <property type="evidence" value="ECO:0007669"/>
    <property type="project" value="TreeGrafter"/>
</dbReference>
<evidence type="ECO:0000256" key="7">
    <source>
        <dbReference type="ARBA" id="ARBA00032272"/>
    </source>
</evidence>
<dbReference type="InterPro" id="IPR015797">
    <property type="entry name" value="NUDIX_hydrolase-like_dom_sf"/>
</dbReference>
<dbReference type="AlphaFoldDB" id="A0AA49JFQ0"/>
<dbReference type="CDD" id="cd24161">
    <property type="entry name" value="NUDIX_ADPRase_Ndx2"/>
    <property type="match status" value="1"/>
</dbReference>
<evidence type="ECO:0000256" key="5">
    <source>
        <dbReference type="ARBA" id="ARBA00022801"/>
    </source>
</evidence>
<dbReference type="PROSITE" id="PS51462">
    <property type="entry name" value="NUDIX"/>
    <property type="match status" value="1"/>
</dbReference>
<evidence type="ECO:0000313" key="9">
    <source>
        <dbReference type="EMBL" id="WKN38771.1"/>
    </source>
</evidence>
<dbReference type="EMBL" id="CP120682">
    <property type="protein sequence ID" value="WKN38771.1"/>
    <property type="molecule type" value="Genomic_DNA"/>
</dbReference>
<accession>A0AA49JFQ0</accession>
<dbReference type="GO" id="GO:0005829">
    <property type="term" value="C:cytosol"/>
    <property type="evidence" value="ECO:0007669"/>
    <property type="project" value="TreeGrafter"/>
</dbReference>
<evidence type="ECO:0000256" key="2">
    <source>
        <dbReference type="ARBA" id="ARBA00001946"/>
    </source>
</evidence>
<reference evidence="9" key="2">
    <citation type="journal article" date="2024" name="Antonie Van Leeuwenhoek">
        <title>Roseihalotalea indica gen. nov., sp. nov., a halophilic Bacteroidetes from mesopelagic Southwest Indian Ocean with higher carbohydrate metabolic potential.</title>
        <authorList>
            <person name="Chen B."/>
            <person name="Zhang M."/>
            <person name="Lin D."/>
            <person name="Ye J."/>
            <person name="Tang K."/>
        </authorList>
    </citation>
    <scope>NUCLEOTIDE SEQUENCE</scope>
    <source>
        <strain evidence="9">TK19036</strain>
    </source>
</reference>
<reference evidence="9" key="1">
    <citation type="journal article" date="2023" name="Comput. Struct. Biotechnol. J.">
        <title>Discovery of a novel marine Bacteroidetes with a rich repertoire of carbohydrate-active enzymes.</title>
        <authorList>
            <person name="Chen B."/>
            <person name="Liu G."/>
            <person name="Chen Q."/>
            <person name="Wang H."/>
            <person name="Liu L."/>
            <person name="Tang K."/>
        </authorList>
    </citation>
    <scope>NUCLEOTIDE SEQUENCE</scope>
    <source>
        <strain evidence="9">TK19036</strain>
    </source>
</reference>
<evidence type="ECO:0000259" key="8">
    <source>
        <dbReference type="PROSITE" id="PS51462"/>
    </source>
</evidence>
<keyword evidence="5 9" id="KW-0378">Hydrolase</keyword>
<dbReference type="GO" id="GO:0016787">
    <property type="term" value="F:hydrolase activity"/>
    <property type="evidence" value="ECO:0007669"/>
    <property type="project" value="UniProtKB-KW"/>
</dbReference>
<evidence type="ECO:0000256" key="3">
    <source>
        <dbReference type="ARBA" id="ARBA00007275"/>
    </source>
</evidence>
<dbReference type="Pfam" id="PF00293">
    <property type="entry name" value="NUDIX"/>
    <property type="match status" value="1"/>
</dbReference>
<organism evidence="9">
    <name type="scientific">Roseihalotalea indica</name>
    <dbReference type="NCBI Taxonomy" id="2867963"/>
    <lineage>
        <taxon>Bacteria</taxon>
        <taxon>Pseudomonadati</taxon>
        <taxon>Bacteroidota</taxon>
        <taxon>Cytophagia</taxon>
        <taxon>Cytophagales</taxon>
        <taxon>Catalimonadaceae</taxon>
        <taxon>Roseihalotalea</taxon>
    </lineage>
</organism>
<protein>
    <recommendedName>
        <fullName evidence="4">GDP-mannose pyrophosphatase</fullName>
    </recommendedName>
    <alternativeName>
        <fullName evidence="6">GDP-mannose hydrolase</fullName>
    </alternativeName>
    <alternativeName>
        <fullName evidence="7">GDPMK</fullName>
    </alternativeName>
</protein>
<comment type="catalytic activity">
    <reaction evidence="1">
        <text>GDP-alpha-D-mannose + H2O = alpha-D-mannose 1-phosphate + GMP + 2 H(+)</text>
        <dbReference type="Rhea" id="RHEA:27978"/>
        <dbReference type="ChEBI" id="CHEBI:15377"/>
        <dbReference type="ChEBI" id="CHEBI:15378"/>
        <dbReference type="ChEBI" id="CHEBI:57527"/>
        <dbReference type="ChEBI" id="CHEBI:58115"/>
        <dbReference type="ChEBI" id="CHEBI:58409"/>
    </reaction>
</comment>
<dbReference type="GO" id="GO:0019693">
    <property type="term" value="P:ribose phosphate metabolic process"/>
    <property type="evidence" value="ECO:0007669"/>
    <property type="project" value="TreeGrafter"/>
</dbReference>
<gene>
    <name evidence="9" type="ORF">K4G66_08650</name>
</gene>
<evidence type="ECO:0000256" key="6">
    <source>
        <dbReference type="ARBA" id="ARBA00032162"/>
    </source>
</evidence>
<proteinExistence type="inferred from homology"/>
<comment type="similarity">
    <text evidence="3">Belongs to the Nudix hydrolase family. NudK subfamily.</text>
</comment>
<evidence type="ECO:0000256" key="1">
    <source>
        <dbReference type="ARBA" id="ARBA00000847"/>
    </source>
</evidence>
<comment type="cofactor">
    <cofactor evidence="2">
        <name>Mg(2+)</name>
        <dbReference type="ChEBI" id="CHEBI:18420"/>
    </cofactor>
</comment>
<evidence type="ECO:0000256" key="4">
    <source>
        <dbReference type="ARBA" id="ARBA00016377"/>
    </source>
</evidence>
<dbReference type="Gene3D" id="3.90.79.10">
    <property type="entry name" value="Nucleoside Triphosphate Pyrophosphohydrolase"/>
    <property type="match status" value="1"/>
</dbReference>
<dbReference type="SUPFAM" id="SSF55811">
    <property type="entry name" value="Nudix"/>
    <property type="match status" value="1"/>
</dbReference>
<sequence>MEESASTRNPWQTLHRQQIYDNPWIQVYEDQVINPRGGEGIYGKVSFKNLAIGIVPVDDELHTWLVGQYRYTLDEYSWEIPMGGGSKEDGALESAKRELKEETGLTAARWDNIMRIHTSNSVTDEEGFIFLAQELTPGETEFDETEDLQIKRLPLKEAYQLVMDNKITDAISIAGLLKVARIFNI</sequence>
<feature type="domain" description="Nudix hydrolase" evidence="8">
    <location>
        <begin position="47"/>
        <end position="175"/>
    </location>
</feature>
<name>A0AA49JFQ0_9BACT</name>
<dbReference type="PANTHER" id="PTHR11839:SF18">
    <property type="entry name" value="NUDIX HYDROLASE DOMAIN-CONTAINING PROTEIN"/>
    <property type="match status" value="1"/>
</dbReference>
<dbReference type="PANTHER" id="PTHR11839">
    <property type="entry name" value="UDP/ADP-SUGAR PYROPHOSPHATASE"/>
    <property type="match status" value="1"/>
</dbReference>